<name>S8AVY2_PENO1</name>
<gene>
    <name evidence="2" type="ORF">PDE_05344</name>
</gene>
<dbReference type="EMBL" id="KB644412">
    <property type="protein sequence ID" value="EPS30393.1"/>
    <property type="molecule type" value="Genomic_DNA"/>
</dbReference>
<evidence type="ECO:0000256" key="1">
    <source>
        <dbReference type="SAM" id="MobiDB-lite"/>
    </source>
</evidence>
<evidence type="ECO:0000313" key="2">
    <source>
        <dbReference type="EMBL" id="EPS30393.1"/>
    </source>
</evidence>
<protein>
    <submittedName>
        <fullName evidence="2">Uncharacterized protein</fullName>
    </submittedName>
</protein>
<organism evidence="2 3">
    <name type="scientific">Penicillium oxalicum (strain 114-2 / CGMCC 5302)</name>
    <name type="common">Penicillium decumbens</name>
    <dbReference type="NCBI Taxonomy" id="933388"/>
    <lineage>
        <taxon>Eukaryota</taxon>
        <taxon>Fungi</taxon>
        <taxon>Dikarya</taxon>
        <taxon>Ascomycota</taxon>
        <taxon>Pezizomycotina</taxon>
        <taxon>Eurotiomycetes</taxon>
        <taxon>Eurotiomycetidae</taxon>
        <taxon>Eurotiales</taxon>
        <taxon>Aspergillaceae</taxon>
        <taxon>Penicillium</taxon>
    </lineage>
</organism>
<feature type="region of interest" description="Disordered" evidence="1">
    <location>
        <begin position="35"/>
        <end position="56"/>
    </location>
</feature>
<proteinExistence type="predicted"/>
<evidence type="ECO:0000313" key="3">
    <source>
        <dbReference type="Proteomes" id="UP000019376"/>
    </source>
</evidence>
<sequence length="201" mass="22920">MEQSWSDYLEEQVGPTGIEVSAKWLGHSEFLSNWTSEDNKKKKKKRKQDYKNGRVPKELGMSACEILKVLGRRGRNPPNRDKDKSPEKIKVLSQRTSLEIRLIDNGGPDQLIARKEDPSVTNREEEPARKGAVGQLFESRPRAWKKAWHLHICASQMPIANQDLWMSIAPQAPRGFGFTGKGISVLEWEASLRATQDSRRK</sequence>
<dbReference type="AlphaFoldDB" id="S8AVY2"/>
<dbReference type="Proteomes" id="UP000019376">
    <property type="component" value="Unassembled WGS sequence"/>
</dbReference>
<keyword evidence="3" id="KW-1185">Reference proteome</keyword>
<dbReference type="HOGENOM" id="CLU_1360834_0_0_1"/>
<accession>S8AVY2</accession>
<reference evidence="2 3" key="1">
    <citation type="journal article" date="2013" name="PLoS ONE">
        <title>Genomic and secretomic analyses reveal unique features of the lignocellulolytic enzyme system of Penicillium decumbens.</title>
        <authorList>
            <person name="Liu G."/>
            <person name="Zhang L."/>
            <person name="Wei X."/>
            <person name="Zou G."/>
            <person name="Qin Y."/>
            <person name="Ma L."/>
            <person name="Li J."/>
            <person name="Zheng H."/>
            <person name="Wang S."/>
            <person name="Wang C."/>
            <person name="Xun L."/>
            <person name="Zhao G.-P."/>
            <person name="Zhou Z."/>
            <person name="Qu Y."/>
        </authorList>
    </citation>
    <scope>NUCLEOTIDE SEQUENCE [LARGE SCALE GENOMIC DNA]</scope>
    <source>
        <strain evidence="3">114-2 / CGMCC 5302</strain>
    </source>
</reference>